<gene>
    <name evidence="3" type="ORF">E0L32_007540</name>
</gene>
<dbReference type="OrthoDB" id="5244789at2759"/>
<dbReference type="PANTHER" id="PTHR33112:SF16">
    <property type="entry name" value="HETEROKARYON INCOMPATIBILITY DOMAIN-CONTAINING PROTEIN"/>
    <property type="match status" value="1"/>
</dbReference>
<proteinExistence type="predicted"/>
<evidence type="ECO:0000256" key="1">
    <source>
        <dbReference type="SAM" id="MobiDB-lite"/>
    </source>
</evidence>
<sequence>MGRRKARSYRASSPPDSDSSASSDTSFESAKVIGDEGDAEALHLKRKASRSGQIPPHRCRHCDYIPTLRPYRREPVHVLKSRAEIKHAARKGCNWALLLYPQIRYFDLERKAVRSLIDKGFRPRIDVEEGVRVDVGNGGSRVITDKRNNEKALSSAFERSSEREEFLSFSDEDSDFWGGFELWSAEYWPEDFGGSINPDLVRLEFQLHQYEPLEMHVSMCLCGPSEIYALRHSASPSTTHDSSASRTNGRSGGDSESRRFVDKVPMLSVWSCFEMFHVVGRAGDLMQLGLGESLAPVNTDPGARESLELMRHWHRFCKTNHECGMEKPPDVMPRMILDLMTTLDTSKVGLKIITPDDVHKRYLALSYCWGQSAQNLVLLKATMTQFAQGIKITSLDQTIQDAIKIAKALGYRYLWVDALCIIQDDPIFKSAEISRMDEIYRNATICIVAARASSVKEGFLSKRLPLGQHTPNTVFPLRIKGSKNEPRTKAVLIPQQDTLAGDLTDEPMEDLEWFTSLTPNDPLPDQEPWEQRAWTVQEDLLSARQLKFGNNQTTWTCFCSTLPYIASDGWLKNGSREGNRVYDTELFRRVNQNLRRLQSRDRVSRRRDPLANSETLFPDALSTWYRLVECYSFRHVTNKSDRLPAISALAKEFAKVLKDEYVCGHWRSRLPLELMWSPVRGSHSLRDTRPRLRPSWSWASFEGAIMMTSYKFDANFKVYGHFVDLEHPHAPYGAVKAASLDLQGLLIEDQIVRHDRNGKPNLGLSNQSRNGVRGCVLGRHARLHLDYPDELRVSEDELASFVLLVVSDSRNSDSPDGLVLRPHGNDIYSRVGLFAFYQNYTGLKSVTSPDSYDLKLFFGHDKSSEDGKKYRRLWKDSYMYRGGELRTSKGHVRRFSLV</sequence>
<dbReference type="Pfam" id="PF06985">
    <property type="entry name" value="HET"/>
    <property type="match status" value="1"/>
</dbReference>
<organism evidence="3 4">
    <name type="scientific">Thyridium curvatum</name>
    <dbReference type="NCBI Taxonomy" id="1093900"/>
    <lineage>
        <taxon>Eukaryota</taxon>
        <taxon>Fungi</taxon>
        <taxon>Dikarya</taxon>
        <taxon>Ascomycota</taxon>
        <taxon>Pezizomycotina</taxon>
        <taxon>Sordariomycetes</taxon>
        <taxon>Sordariomycetidae</taxon>
        <taxon>Thyridiales</taxon>
        <taxon>Thyridiaceae</taxon>
        <taxon>Thyridium</taxon>
    </lineage>
</organism>
<feature type="region of interest" description="Disordered" evidence="1">
    <location>
        <begin position="233"/>
        <end position="257"/>
    </location>
</feature>
<protein>
    <recommendedName>
        <fullName evidence="2">Heterokaryon incompatibility domain-containing protein</fullName>
    </recommendedName>
</protein>
<dbReference type="AlphaFoldDB" id="A0A507AVQ8"/>
<dbReference type="InParanoid" id="A0A507AVQ8"/>
<evidence type="ECO:0000313" key="4">
    <source>
        <dbReference type="Proteomes" id="UP000319257"/>
    </source>
</evidence>
<feature type="domain" description="Heterokaryon incompatibility" evidence="2">
    <location>
        <begin position="362"/>
        <end position="538"/>
    </location>
</feature>
<name>A0A507AVQ8_9PEZI</name>
<accession>A0A507AVQ8</accession>
<feature type="compositionally biased region" description="Polar residues" evidence="1">
    <location>
        <begin position="234"/>
        <end position="249"/>
    </location>
</feature>
<feature type="compositionally biased region" description="Low complexity" evidence="1">
    <location>
        <begin position="9"/>
        <end position="26"/>
    </location>
</feature>
<dbReference type="STRING" id="1093900.A0A507AVQ8"/>
<feature type="region of interest" description="Disordered" evidence="1">
    <location>
        <begin position="1"/>
        <end position="30"/>
    </location>
</feature>
<reference evidence="3 4" key="1">
    <citation type="submission" date="2019-06" db="EMBL/GenBank/DDBJ databases">
        <title>Draft genome sequence of the filamentous fungus Phialemoniopsis curvata isolated from diesel fuel.</title>
        <authorList>
            <person name="Varaljay V.A."/>
            <person name="Lyon W.J."/>
            <person name="Crouch A.L."/>
            <person name="Drake C.E."/>
            <person name="Hollomon J.M."/>
            <person name="Nadeau L.J."/>
            <person name="Nunn H.S."/>
            <person name="Stevenson B.S."/>
            <person name="Bojanowski C.L."/>
            <person name="Crookes-Goodson W.J."/>
        </authorList>
    </citation>
    <scope>NUCLEOTIDE SEQUENCE [LARGE SCALE GENOMIC DNA]</scope>
    <source>
        <strain evidence="3 4">D216</strain>
    </source>
</reference>
<dbReference type="GeneID" id="41974987"/>
<dbReference type="RefSeq" id="XP_030993514.1">
    <property type="nucleotide sequence ID" value="XM_031142295.1"/>
</dbReference>
<dbReference type="InterPro" id="IPR010730">
    <property type="entry name" value="HET"/>
</dbReference>
<dbReference type="EMBL" id="SKBQ01000046">
    <property type="protein sequence ID" value="TPX11803.1"/>
    <property type="molecule type" value="Genomic_DNA"/>
</dbReference>
<comment type="caution">
    <text evidence="3">The sequence shown here is derived from an EMBL/GenBank/DDBJ whole genome shotgun (WGS) entry which is preliminary data.</text>
</comment>
<evidence type="ECO:0000313" key="3">
    <source>
        <dbReference type="EMBL" id="TPX11803.1"/>
    </source>
</evidence>
<dbReference type="PANTHER" id="PTHR33112">
    <property type="entry name" value="DOMAIN PROTEIN, PUTATIVE-RELATED"/>
    <property type="match status" value="1"/>
</dbReference>
<evidence type="ECO:0000259" key="2">
    <source>
        <dbReference type="Pfam" id="PF06985"/>
    </source>
</evidence>
<keyword evidence="4" id="KW-1185">Reference proteome</keyword>
<dbReference type="Proteomes" id="UP000319257">
    <property type="component" value="Unassembled WGS sequence"/>
</dbReference>